<sequence>MINEKPMDQRVYRHSSSPPQNIKKPPLKEPCRCPSEFTPKITLEGTCQCNCFDKNQNCIRIRRGKGFFSFTDRICIQKNRCAMPNCEFGEYISLSGKCPEKRDTFNAMSDYRSNLKHRLRS</sequence>
<feature type="region of interest" description="Disordered" evidence="1">
    <location>
        <begin position="1"/>
        <end position="23"/>
    </location>
</feature>
<organism evidence="3">
    <name type="scientific">Camponotus floridanus</name>
    <name type="common">Florida carpenter ant</name>
    <dbReference type="NCBI Taxonomy" id="104421"/>
    <lineage>
        <taxon>Eukaryota</taxon>
        <taxon>Metazoa</taxon>
        <taxon>Ecdysozoa</taxon>
        <taxon>Arthropoda</taxon>
        <taxon>Hexapoda</taxon>
        <taxon>Insecta</taxon>
        <taxon>Pterygota</taxon>
        <taxon>Neoptera</taxon>
        <taxon>Endopterygota</taxon>
        <taxon>Hymenoptera</taxon>
        <taxon>Apocrita</taxon>
        <taxon>Aculeata</taxon>
        <taxon>Formicoidea</taxon>
        <taxon>Formicidae</taxon>
        <taxon>Formicinae</taxon>
        <taxon>Camponotus</taxon>
    </lineage>
</organism>
<gene>
    <name evidence="2" type="ORF">EAG_12325</name>
</gene>
<feature type="compositionally biased region" description="Basic and acidic residues" evidence="1">
    <location>
        <begin position="1"/>
        <end position="11"/>
    </location>
</feature>
<name>E2B0D0_CAMFO</name>
<dbReference type="Proteomes" id="UP000000311">
    <property type="component" value="Unassembled WGS sequence"/>
</dbReference>
<dbReference type="PANTHER" id="PTHR21719">
    <property type="entry name" value="FI06402P-RELATED"/>
    <property type="match status" value="1"/>
</dbReference>
<dbReference type="InParanoid" id="E2B0D0"/>
<protein>
    <submittedName>
        <fullName evidence="2">Uncharacterized protein</fullName>
    </submittedName>
</protein>
<proteinExistence type="predicted"/>
<evidence type="ECO:0000313" key="2">
    <source>
        <dbReference type="EMBL" id="EFN60849.1"/>
    </source>
</evidence>
<dbReference type="EMBL" id="GL444507">
    <property type="protein sequence ID" value="EFN60849.1"/>
    <property type="molecule type" value="Genomic_DNA"/>
</dbReference>
<reference evidence="2 3" key="1">
    <citation type="journal article" date="2010" name="Science">
        <title>Genomic comparison of the ants Camponotus floridanus and Harpegnathos saltator.</title>
        <authorList>
            <person name="Bonasio R."/>
            <person name="Zhang G."/>
            <person name="Ye C."/>
            <person name="Mutti N.S."/>
            <person name="Fang X."/>
            <person name="Qin N."/>
            <person name="Donahue G."/>
            <person name="Yang P."/>
            <person name="Li Q."/>
            <person name="Li C."/>
            <person name="Zhang P."/>
            <person name="Huang Z."/>
            <person name="Berger S.L."/>
            <person name="Reinberg D."/>
            <person name="Wang J."/>
            <person name="Liebig J."/>
        </authorList>
    </citation>
    <scope>NUCLEOTIDE SEQUENCE [LARGE SCALE GENOMIC DNA]</scope>
    <source>
        <strain evidence="3">C129</strain>
    </source>
</reference>
<dbReference type="OrthoDB" id="6370328at2759"/>
<dbReference type="AlphaFoldDB" id="E2B0D0"/>
<evidence type="ECO:0000313" key="3">
    <source>
        <dbReference type="Proteomes" id="UP000000311"/>
    </source>
</evidence>
<accession>E2B0D0</accession>
<keyword evidence="3" id="KW-1185">Reference proteome</keyword>
<evidence type="ECO:0000256" key="1">
    <source>
        <dbReference type="SAM" id="MobiDB-lite"/>
    </source>
</evidence>
<dbReference type="GO" id="GO:0035099">
    <property type="term" value="P:hemocyte migration"/>
    <property type="evidence" value="ECO:0007669"/>
    <property type="project" value="TreeGrafter"/>
</dbReference>
<dbReference type="STRING" id="104421.E2B0D0"/>
<dbReference type="OMA" id="NEECAMP"/>
<dbReference type="PANTHER" id="PTHR21719:SF1">
    <property type="entry name" value="FI06402P-RELATED"/>
    <property type="match status" value="1"/>
</dbReference>